<dbReference type="Proteomes" id="UP000221653">
    <property type="component" value="Unassembled WGS sequence"/>
</dbReference>
<gene>
    <name evidence="2" type="ORF">ATK06_0842</name>
</gene>
<proteinExistence type="predicted"/>
<dbReference type="STRING" id="1724.GCA_001044175_02446"/>
<evidence type="ECO:0000313" key="3">
    <source>
        <dbReference type="Proteomes" id="UP000221653"/>
    </source>
</evidence>
<evidence type="ECO:0000256" key="1">
    <source>
        <dbReference type="SAM" id="Coils"/>
    </source>
</evidence>
<sequence>MGLLDKALKKRARYKAEIKAAEKRAAGEVKSAAKADHRRAKLLAKQERELLKAERKGLKAKRKHEKQMAEKKLAQLKAGKFNKDNVKRWTGAARLLAPLAIPAIYRLVTSGKEKLNEQRAQKFGITPDQMAQFSGHGAPLKARIEGIRRSLKRDGIAPGLRRDVEDRLDELSAAVDNAEYMTDEQRRRAHSSIERDIDQVTNQLQESIQR</sequence>
<evidence type="ECO:0000313" key="2">
    <source>
        <dbReference type="EMBL" id="PFG27763.1"/>
    </source>
</evidence>
<accession>A0A2A9DME0</accession>
<dbReference type="AlphaFoldDB" id="A0A2A9DME0"/>
<dbReference type="InterPro" id="IPR045522">
    <property type="entry name" value="DUF6474"/>
</dbReference>
<keyword evidence="3" id="KW-1185">Reference proteome</keyword>
<dbReference type="Pfam" id="PF20079">
    <property type="entry name" value="DUF6474"/>
    <property type="match status" value="1"/>
</dbReference>
<dbReference type="OrthoDB" id="4424402at2"/>
<reference evidence="2 3" key="1">
    <citation type="submission" date="2017-10" db="EMBL/GenBank/DDBJ databases">
        <title>Sequencing the genomes of 1000 actinobacteria strains.</title>
        <authorList>
            <person name="Klenk H.-P."/>
        </authorList>
    </citation>
    <scope>NUCLEOTIDE SEQUENCE [LARGE SCALE GENOMIC DNA]</scope>
    <source>
        <strain evidence="2 3">DSM 20688</strain>
    </source>
</reference>
<keyword evidence="1" id="KW-0175">Coiled coil</keyword>
<feature type="coiled-coil region" evidence="1">
    <location>
        <begin position="4"/>
        <end position="63"/>
    </location>
</feature>
<protein>
    <submittedName>
        <fullName evidence="2">Uncharacterized protein</fullName>
    </submittedName>
</protein>
<dbReference type="RefSeq" id="WP_048381147.1">
    <property type="nucleotide sequence ID" value="NZ_LDYE01000009.1"/>
</dbReference>
<name>A0A2A9DME0_9CORY</name>
<dbReference type="EMBL" id="PDJF01000001">
    <property type="protein sequence ID" value="PFG27763.1"/>
    <property type="molecule type" value="Genomic_DNA"/>
</dbReference>
<feature type="coiled-coil region" evidence="1">
    <location>
        <begin position="161"/>
        <end position="210"/>
    </location>
</feature>
<organism evidence="2 3">
    <name type="scientific">Corynebacterium renale</name>
    <dbReference type="NCBI Taxonomy" id="1724"/>
    <lineage>
        <taxon>Bacteria</taxon>
        <taxon>Bacillati</taxon>
        <taxon>Actinomycetota</taxon>
        <taxon>Actinomycetes</taxon>
        <taxon>Mycobacteriales</taxon>
        <taxon>Corynebacteriaceae</taxon>
        <taxon>Corynebacterium</taxon>
    </lineage>
</organism>
<comment type="caution">
    <text evidence="2">The sequence shown here is derived from an EMBL/GenBank/DDBJ whole genome shotgun (WGS) entry which is preliminary data.</text>
</comment>